<sequence length="44" mass="5584">MEYFQELMSWGAKRIDLIEIVFYKKKFKMVRERVRQIVRIFVEE</sequence>
<dbReference type="HOGENOM" id="CLU_3218120_0_0_0"/>
<dbReference type="STRING" id="634994.GCWU000323_00595"/>
<dbReference type="EMBL" id="ACVB02000007">
    <property type="protein sequence ID" value="EEX75346.1"/>
    <property type="molecule type" value="Genomic_DNA"/>
</dbReference>
<proteinExistence type="predicted"/>
<evidence type="ECO:0000313" key="1">
    <source>
        <dbReference type="EMBL" id="EEX75346.1"/>
    </source>
</evidence>
<reference evidence="1 2" key="1">
    <citation type="submission" date="2009-09" db="EMBL/GenBank/DDBJ databases">
        <authorList>
            <person name="Weinstock G."/>
            <person name="Sodergren E."/>
            <person name="Clifton S."/>
            <person name="Fulton L."/>
            <person name="Fulton B."/>
            <person name="Courtney L."/>
            <person name="Fronick C."/>
            <person name="Harrison M."/>
            <person name="Strong C."/>
            <person name="Farmer C."/>
            <person name="Delahaunty K."/>
            <person name="Markovic C."/>
            <person name="Hall O."/>
            <person name="Minx P."/>
            <person name="Tomlinson C."/>
            <person name="Mitreva M."/>
            <person name="Nelson J."/>
            <person name="Hou S."/>
            <person name="Wollam A."/>
            <person name="Pepin K.H."/>
            <person name="Johnson M."/>
            <person name="Bhonagiri V."/>
            <person name="Nash W.E."/>
            <person name="Warren W."/>
            <person name="Chinwalla A."/>
            <person name="Mardis E.R."/>
            <person name="Wilson R.K."/>
        </authorList>
    </citation>
    <scope>NUCLEOTIDE SEQUENCE [LARGE SCALE GENOMIC DNA]</scope>
    <source>
        <strain evidence="1 2">F0254</strain>
    </source>
</reference>
<dbReference type="Proteomes" id="UP000006233">
    <property type="component" value="Unassembled WGS sequence"/>
</dbReference>
<evidence type="ECO:0000313" key="2">
    <source>
        <dbReference type="Proteomes" id="UP000006233"/>
    </source>
</evidence>
<name>C9MVC4_9FUSO</name>
<comment type="caution">
    <text evidence="1">The sequence shown here is derived from an EMBL/GenBank/DDBJ whole genome shotgun (WGS) entry which is preliminary data.</text>
</comment>
<dbReference type="AlphaFoldDB" id="C9MVC4"/>
<accession>C9MVC4</accession>
<organism evidence="1 2">
    <name type="scientific">Leptotrichia hofstadii F0254</name>
    <dbReference type="NCBI Taxonomy" id="634994"/>
    <lineage>
        <taxon>Bacteria</taxon>
        <taxon>Fusobacteriati</taxon>
        <taxon>Fusobacteriota</taxon>
        <taxon>Fusobacteriia</taxon>
        <taxon>Fusobacteriales</taxon>
        <taxon>Leptotrichiaceae</taxon>
        <taxon>Leptotrichia</taxon>
    </lineage>
</organism>
<gene>
    <name evidence="1" type="ORF">GCWU000323_00595</name>
</gene>
<protein>
    <submittedName>
        <fullName evidence="1">Uncharacterized protein</fullName>
    </submittedName>
</protein>